<name>A0AAD6I1E5_PENCN</name>
<reference evidence="1" key="1">
    <citation type="journal article" date="2023" name="IMA Fungus">
        <title>Comparative genomic study of the Penicillium genus elucidates a diverse pangenome and 15 lateral gene transfer events.</title>
        <authorList>
            <person name="Petersen C."/>
            <person name="Sorensen T."/>
            <person name="Nielsen M.R."/>
            <person name="Sondergaard T.E."/>
            <person name="Sorensen J.L."/>
            <person name="Fitzpatrick D.A."/>
            <person name="Frisvad J.C."/>
            <person name="Nielsen K.L."/>
        </authorList>
    </citation>
    <scope>NUCLEOTIDE SEQUENCE</scope>
    <source>
        <strain evidence="1">IBT 15450</strain>
    </source>
</reference>
<evidence type="ECO:0000313" key="2">
    <source>
        <dbReference type="Proteomes" id="UP001219568"/>
    </source>
</evidence>
<protein>
    <submittedName>
        <fullName evidence="1">Uncharacterized protein</fullName>
    </submittedName>
</protein>
<dbReference type="Proteomes" id="UP001219568">
    <property type="component" value="Unassembled WGS sequence"/>
</dbReference>
<dbReference type="AlphaFoldDB" id="A0AAD6I1E5"/>
<sequence>MALELTVAEAKRSTDPVSKNWGVLSQPMRALIRSMRLRRRFGAGLPVSPSPGARRSIPQASLSLENLAIGSNQDNPASLIASEDFSCRFRPPLFRGTHRHQRANF</sequence>
<accession>A0AAD6I1E5</accession>
<keyword evidence="2" id="KW-1185">Reference proteome</keyword>
<evidence type="ECO:0000313" key="1">
    <source>
        <dbReference type="EMBL" id="KAJ6027061.1"/>
    </source>
</evidence>
<gene>
    <name evidence="1" type="ORF">N7460_011878</name>
</gene>
<reference evidence="1" key="2">
    <citation type="submission" date="2023-01" db="EMBL/GenBank/DDBJ databases">
        <authorList>
            <person name="Petersen C."/>
        </authorList>
    </citation>
    <scope>NUCLEOTIDE SEQUENCE</scope>
    <source>
        <strain evidence="1">IBT 15450</strain>
    </source>
</reference>
<dbReference type="EMBL" id="JAQJZL010000015">
    <property type="protein sequence ID" value="KAJ6027061.1"/>
    <property type="molecule type" value="Genomic_DNA"/>
</dbReference>
<organism evidence="1 2">
    <name type="scientific">Penicillium canescens</name>
    <dbReference type="NCBI Taxonomy" id="5083"/>
    <lineage>
        <taxon>Eukaryota</taxon>
        <taxon>Fungi</taxon>
        <taxon>Dikarya</taxon>
        <taxon>Ascomycota</taxon>
        <taxon>Pezizomycotina</taxon>
        <taxon>Eurotiomycetes</taxon>
        <taxon>Eurotiomycetidae</taxon>
        <taxon>Eurotiales</taxon>
        <taxon>Aspergillaceae</taxon>
        <taxon>Penicillium</taxon>
    </lineage>
</organism>
<proteinExistence type="predicted"/>
<comment type="caution">
    <text evidence="1">The sequence shown here is derived from an EMBL/GenBank/DDBJ whole genome shotgun (WGS) entry which is preliminary data.</text>
</comment>